<dbReference type="Proteomes" id="UP001351900">
    <property type="component" value="Unassembled WGS sequence"/>
</dbReference>
<reference evidence="3 4" key="1">
    <citation type="submission" date="2024-01" db="EMBL/GenBank/DDBJ databases">
        <title>the genome sequence of strain Microbacterium schleiferi NBRC 15075.</title>
        <authorList>
            <person name="Ding Y."/>
            <person name="Zhang G."/>
        </authorList>
    </citation>
    <scope>NUCLEOTIDE SEQUENCE [LARGE SCALE GENOMIC DNA]</scope>
    <source>
        <strain evidence="3 4">NBRC 15075</strain>
    </source>
</reference>
<evidence type="ECO:0000313" key="4">
    <source>
        <dbReference type="Proteomes" id="UP001351900"/>
    </source>
</evidence>
<proteinExistence type="inferred from homology"/>
<comment type="similarity">
    <text evidence="1">Belongs to the NAD(P)-dependent epimerase/dehydratase family.</text>
</comment>
<sequence length="366" mass="39195">MRYPPHPTTPALGTVLVTGGAGFIGRSLAAAMASAAQRWVAVDNLNPRTHGTDPQVPLPSGAHLVVADITRAQTWDELLGEWTPDLVIHLAAETDTGLSLEHATRFADVNVGGTAAMLDAFTRHGTRPAHVLLASSRAVYGEGMWREVATGRRFSPGQRSHQQLLAGHWDFPGSEPLPAVAGETMPHPTSIYGATKLAQESFLSSWSCARDVPLTVLRLQNVYGPGQSLLNPYTGLLPLLVQRAARGESLEVYEDGAMRRDFVHIADVTRAFAAACAEPPATSVRTLDIGCGVGAPILDVAETISATMGGGSPHVTGAFRDGDVRHTWCTTDAAEHELGWRPEIAWHEGIAAYARWYLADHEEDPA</sequence>
<dbReference type="RefSeq" id="WP_331790514.1">
    <property type="nucleotide sequence ID" value="NZ_BAAAUO010000003.1"/>
</dbReference>
<evidence type="ECO:0000259" key="2">
    <source>
        <dbReference type="Pfam" id="PF01370"/>
    </source>
</evidence>
<dbReference type="InterPro" id="IPR001509">
    <property type="entry name" value="Epimerase_deHydtase"/>
</dbReference>
<dbReference type="Pfam" id="PF01370">
    <property type="entry name" value="Epimerase"/>
    <property type="match status" value="1"/>
</dbReference>
<dbReference type="SUPFAM" id="SSF51735">
    <property type="entry name" value="NAD(P)-binding Rossmann-fold domains"/>
    <property type="match status" value="1"/>
</dbReference>
<evidence type="ECO:0000256" key="1">
    <source>
        <dbReference type="ARBA" id="ARBA00007637"/>
    </source>
</evidence>
<feature type="domain" description="NAD-dependent epimerase/dehydratase" evidence="2">
    <location>
        <begin position="15"/>
        <end position="281"/>
    </location>
</feature>
<organism evidence="3 4">
    <name type="scientific">Microbacterium schleiferi</name>
    <dbReference type="NCBI Taxonomy" id="69362"/>
    <lineage>
        <taxon>Bacteria</taxon>
        <taxon>Bacillati</taxon>
        <taxon>Actinomycetota</taxon>
        <taxon>Actinomycetes</taxon>
        <taxon>Micrococcales</taxon>
        <taxon>Microbacteriaceae</taxon>
        <taxon>Microbacterium</taxon>
    </lineage>
</organism>
<keyword evidence="4" id="KW-1185">Reference proteome</keyword>
<comment type="caution">
    <text evidence="3">The sequence shown here is derived from an EMBL/GenBank/DDBJ whole genome shotgun (WGS) entry which is preliminary data.</text>
</comment>
<accession>A0ABU7V283</accession>
<dbReference type="PANTHER" id="PTHR43000">
    <property type="entry name" value="DTDP-D-GLUCOSE 4,6-DEHYDRATASE-RELATED"/>
    <property type="match status" value="1"/>
</dbReference>
<dbReference type="Gene3D" id="3.40.50.720">
    <property type="entry name" value="NAD(P)-binding Rossmann-like Domain"/>
    <property type="match status" value="1"/>
</dbReference>
<dbReference type="InterPro" id="IPR036291">
    <property type="entry name" value="NAD(P)-bd_dom_sf"/>
</dbReference>
<dbReference type="EMBL" id="JAZHOV010000001">
    <property type="protein sequence ID" value="MEF2253802.1"/>
    <property type="molecule type" value="Genomic_DNA"/>
</dbReference>
<protein>
    <submittedName>
        <fullName evidence="3">NAD-dependent epimerase/dehydratase family protein</fullName>
    </submittedName>
</protein>
<evidence type="ECO:0000313" key="3">
    <source>
        <dbReference type="EMBL" id="MEF2253802.1"/>
    </source>
</evidence>
<name>A0ABU7V283_9MICO</name>
<gene>
    <name evidence="3" type="ORF">V2V91_01460</name>
</gene>